<evidence type="ECO:0000313" key="2">
    <source>
        <dbReference type="EMBL" id="NSG85631.1"/>
    </source>
</evidence>
<dbReference type="InterPro" id="IPR036215">
    <property type="entry name" value="TM0957-like_sf"/>
</dbReference>
<dbReference type="Pfam" id="PF10054">
    <property type="entry name" value="DUF2291"/>
    <property type="match status" value="1"/>
</dbReference>
<keyword evidence="1" id="KW-0732">Signal</keyword>
<sequence>MKSRRILAVLAACTAVTFTGCGVVTVVPIGEEASYTGKQEFDSAAESQGDWGAVVADISDKAQDLSELLNGDGITETIAVKGTGKIKEYNTDTPKHYLIVELDGYTGTTEVQVRTDGPNSSTAIRDLQSLKNFESFTNQTEWSSYGKELNKQALAQVIDPLGIDENVVGKTVTFTGGAEAGTDAVSVTAVELTIE</sequence>
<dbReference type="Proteomes" id="UP001644719">
    <property type="component" value="Unassembled WGS sequence"/>
</dbReference>
<gene>
    <name evidence="2" type="ORF">G5B17_09320</name>
</gene>
<protein>
    <submittedName>
        <fullName evidence="2">DUF2291 domain-containing protein</fullName>
    </submittedName>
</protein>
<feature type="signal peptide" evidence="1">
    <location>
        <begin position="1"/>
        <end position="21"/>
    </location>
</feature>
<name>A0ABX2H8F8_9FIRM</name>
<evidence type="ECO:0000256" key="1">
    <source>
        <dbReference type="SAM" id="SignalP"/>
    </source>
</evidence>
<accession>A0ABX2H8F8</accession>
<evidence type="ECO:0000313" key="3">
    <source>
        <dbReference type="Proteomes" id="UP001644719"/>
    </source>
</evidence>
<reference evidence="2 3" key="1">
    <citation type="journal article" date="2020" name="Cell Host Microbe">
        <title>Functional and Genomic Variation between Human-Derived Isolates of Lachnospiraceae Reveals Inter- and Intra-Species Diversity.</title>
        <authorList>
            <person name="Sorbara M.T."/>
            <person name="Littmann E.R."/>
            <person name="Fontana E."/>
            <person name="Moody T.U."/>
            <person name="Kohout C.E."/>
            <person name="Gjonbalaj M."/>
            <person name="Eaton V."/>
            <person name="Seok R."/>
            <person name="Leiner I.M."/>
            <person name="Pamer E.G."/>
        </authorList>
    </citation>
    <scope>NUCLEOTIDE SEQUENCE [LARGE SCALE GENOMIC DNA]</scope>
    <source>
        <strain evidence="2 3">MSK.17.74</strain>
    </source>
</reference>
<keyword evidence="3" id="KW-1185">Reference proteome</keyword>
<comment type="caution">
    <text evidence="2">The sequence shown here is derived from an EMBL/GenBank/DDBJ whole genome shotgun (WGS) entry which is preliminary data.</text>
</comment>
<proteinExistence type="predicted"/>
<feature type="chain" id="PRO_5047151130" evidence="1">
    <location>
        <begin position="22"/>
        <end position="195"/>
    </location>
</feature>
<dbReference type="SUPFAM" id="SSF141318">
    <property type="entry name" value="TM0957-like"/>
    <property type="match status" value="1"/>
</dbReference>
<dbReference type="RefSeq" id="WP_173718359.1">
    <property type="nucleotide sequence ID" value="NZ_JAAIPU010000030.1"/>
</dbReference>
<organism evidence="2 3">
    <name type="scientific">Blautia faecis</name>
    <dbReference type="NCBI Taxonomy" id="871665"/>
    <lineage>
        <taxon>Bacteria</taxon>
        <taxon>Bacillati</taxon>
        <taxon>Bacillota</taxon>
        <taxon>Clostridia</taxon>
        <taxon>Lachnospirales</taxon>
        <taxon>Lachnospiraceae</taxon>
        <taxon>Blautia</taxon>
    </lineage>
</organism>
<dbReference type="EMBL" id="JAAITS010000023">
    <property type="protein sequence ID" value="NSG85631.1"/>
    <property type="molecule type" value="Genomic_DNA"/>
</dbReference>
<dbReference type="InterPro" id="IPR014582">
    <property type="entry name" value="UCP033535_lipo"/>
</dbReference>
<dbReference type="PROSITE" id="PS51257">
    <property type="entry name" value="PROKAR_LIPOPROTEIN"/>
    <property type="match status" value="1"/>
</dbReference>